<reference evidence="3" key="1">
    <citation type="journal article" date="2019" name="Int. J. Syst. Evol. Microbiol.">
        <title>The Global Catalogue of Microorganisms (GCM) 10K type strain sequencing project: providing services to taxonomists for standard genome sequencing and annotation.</title>
        <authorList>
            <consortium name="The Broad Institute Genomics Platform"/>
            <consortium name="The Broad Institute Genome Sequencing Center for Infectious Disease"/>
            <person name="Wu L."/>
            <person name="Ma J."/>
        </authorList>
    </citation>
    <scope>NUCLEOTIDE SEQUENCE [LARGE SCALE GENOMIC DNA]</scope>
    <source>
        <strain evidence="3">CCUG 61485</strain>
    </source>
</reference>
<dbReference type="Gene3D" id="2.30.40.10">
    <property type="entry name" value="Urease, subunit C, domain 1"/>
    <property type="match status" value="1"/>
</dbReference>
<dbReference type="Gene3D" id="3.20.20.140">
    <property type="entry name" value="Metal-dependent hydrolases"/>
    <property type="match status" value="1"/>
</dbReference>
<dbReference type="EC" id="3.5.-.-" evidence="2"/>
<evidence type="ECO:0000313" key="2">
    <source>
        <dbReference type="EMBL" id="MFD1315634.1"/>
    </source>
</evidence>
<proteinExistence type="predicted"/>
<dbReference type="SUPFAM" id="SSF51338">
    <property type="entry name" value="Composite domain of metallo-dependent hydrolases"/>
    <property type="match status" value="1"/>
</dbReference>
<dbReference type="InterPro" id="IPR032466">
    <property type="entry name" value="Metal_Hydrolase"/>
</dbReference>
<keyword evidence="3" id="KW-1185">Reference proteome</keyword>
<dbReference type="PANTHER" id="PTHR22642">
    <property type="entry name" value="IMIDAZOLONEPROPIONASE"/>
    <property type="match status" value="1"/>
</dbReference>
<feature type="domain" description="Amidohydrolase 3" evidence="1">
    <location>
        <begin position="46"/>
        <end position="516"/>
    </location>
</feature>
<dbReference type="Gene3D" id="3.10.310.70">
    <property type="match status" value="1"/>
</dbReference>
<dbReference type="Proteomes" id="UP001597201">
    <property type="component" value="Unassembled WGS sequence"/>
</dbReference>
<dbReference type="Pfam" id="PF07969">
    <property type="entry name" value="Amidohydro_3"/>
    <property type="match status" value="1"/>
</dbReference>
<dbReference type="InterPro" id="IPR013108">
    <property type="entry name" value="Amidohydro_3"/>
</dbReference>
<sequence>MSITIVRSNRIFSDINDSFDSFVIEGKYIIDTGSFDHFLIKYKHAQILDLRESLILPGFNDHHIHIWKVGNLTTMMLDLRGVSSKDEMLKKIEHFSIKNRNTSWVLARGFNEINFNDKELPTAKDLDGLGINRPIFVIRSCAHIGIASTLAMKLANIDKTTVVPDGGEMRFDKNGNPNGVFCETALGLVQRHLPPYSKEEYKTMILAAQELLLYEGITSATDPAVHAELLEVYREMEQKGELKIRINAIAIRLPDGAKKAQGLPQKYNSEKLCIDTVKFFADGGLSGKTAAVSFPYKDSDTHGILRLNFEQFYALAKESIDAGLRIATHAIGDRAIELTLDVYEAIQSKPFNHRIEHLGFISSKNLSRMKNLGTVAVMQPIFVRELGANFINALSPDKLAEVYPIKTVLQNDIPVYFSTDAPVVKEINPWINIFSAMGRKTTGNQVIGENEKIGFRESILAYTHDLEYGDKNFKKGKIEKGFLADFIVYSGKTLEEVVQHGKAIRPDAVFVGGEKVI</sequence>
<comment type="caution">
    <text evidence="2">The sequence shown here is derived from an EMBL/GenBank/DDBJ whole genome shotgun (WGS) entry which is preliminary data.</text>
</comment>
<evidence type="ECO:0000313" key="3">
    <source>
        <dbReference type="Proteomes" id="UP001597201"/>
    </source>
</evidence>
<dbReference type="CDD" id="cd01300">
    <property type="entry name" value="YtcJ_like"/>
    <property type="match status" value="1"/>
</dbReference>
<dbReference type="EMBL" id="JBHTMY010000003">
    <property type="protein sequence ID" value="MFD1315634.1"/>
    <property type="molecule type" value="Genomic_DNA"/>
</dbReference>
<keyword evidence="2" id="KW-0378">Hydrolase</keyword>
<name>A0ABW3Y4G9_9FLAO</name>
<gene>
    <name evidence="2" type="ORF">ACFQ39_08415</name>
</gene>
<evidence type="ECO:0000259" key="1">
    <source>
        <dbReference type="Pfam" id="PF07969"/>
    </source>
</evidence>
<accession>A0ABW3Y4G9</accession>
<dbReference type="SUPFAM" id="SSF51556">
    <property type="entry name" value="Metallo-dependent hydrolases"/>
    <property type="match status" value="1"/>
</dbReference>
<dbReference type="PANTHER" id="PTHR22642:SF2">
    <property type="entry name" value="PROTEIN LONG AFTER FAR-RED 3"/>
    <property type="match status" value="1"/>
</dbReference>
<organism evidence="2 3">
    <name type="scientific">Namhaeicola litoreus</name>
    <dbReference type="NCBI Taxonomy" id="1052145"/>
    <lineage>
        <taxon>Bacteria</taxon>
        <taxon>Pseudomonadati</taxon>
        <taxon>Bacteroidota</taxon>
        <taxon>Flavobacteriia</taxon>
        <taxon>Flavobacteriales</taxon>
        <taxon>Flavobacteriaceae</taxon>
        <taxon>Namhaeicola</taxon>
    </lineage>
</organism>
<dbReference type="InterPro" id="IPR011059">
    <property type="entry name" value="Metal-dep_hydrolase_composite"/>
</dbReference>
<dbReference type="InterPro" id="IPR033932">
    <property type="entry name" value="YtcJ-like"/>
</dbReference>
<protein>
    <submittedName>
        <fullName evidence="2">Amidohydrolase</fullName>
        <ecNumber evidence="2">3.5.-.-</ecNumber>
    </submittedName>
</protein>
<dbReference type="RefSeq" id="WP_377177993.1">
    <property type="nucleotide sequence ID" value="NZ_JBHTMY010000003.1"/>
</dbReference>
<dbReference type="GO" id="GO:0016787">
    <property type="term" value="F:hydrolase activity"/>
    <property type="evidence" value="ECO:0007669"/>
    <property type="project" value="UniProtKB-KW"/>
</dbReference>